<proteinExistence type="predicted"/>
<organism evidence="2 3">
    <name type="scientific">Aliicoccus persicus</name>
    <dbReference type="NCBI Taxonomy" id="930138"/>
    <lineage>
        <taxon>Bacteria</taxon>
        <taxon>Bacillati</taxon>
        <taxon>Bacillota</taxon>
        <taxon>Bacilli</taxon>
        <taxon>Bacillales</taxon>
        <taxon>Staphylococcaceae</taxon>
        <taxon>Aliicoccus</taxon>
    </lineage>
</organism>
<keyword evidence="1" id="KW-0175">Coiled coil</keyword>
<dbReference type="EMBL" id="FOIT01000006">
    <property type="protein sequence ID" value="SEW15165.1"/>
    <property type="molecule type" value="Genomic_DNA"/>
</dbReference>
<sequence>MDFDNDSVPFPEFVALQNEVKKLRAKLAERLLERDSLVFIECKRIEMAYMLDVGHLEYKAYELQSTVLRYKRKIEMIQSYKQNKQTLNIESIENQLDVEFEMYQEQLDAQMDKINESVEYRGKVPLSCVDMNRLETLYDKILTLLHKDLNPDVSLSNRVLFNNAMAAYENRDLNRLKIIREMADEPQLTYYSDESMTVLVREEKRLIERLESLNLEIEKIKTEYPYSYRNFVKDEEAVSNKKAELQSVIYQLEDAVIRYKAIMRSLLE</sequence>
<evidence type="ECO:0000313" key="2">
    <source>
        <dbReference type="EMBL" id="SEW15165.1"/>
    </source>
</evidence>
<keyword evidence="3" id="KW-1185">Reference proteome</keyword>
<evidence type="ECO:0000256" key="1">
    <source>
        <dbReference type="SAM" id="Coils"/>
    </source>
</evidence>
<evidence type="ECO:0000313" key="3">
    <source>
        <dbReference type="Proteomes" id="UP000243605"/>
    </source>
</evidence>
<gene>
    <name evidence="2" type="ORF">SAMN05192557_1851</name>
</gene>
<reference evidence="2 3" key="1">
    <citation type="submission" date="2016-10" db="EMBL/GenBank/DDBJ databases">
        <authorList>
            <person name="Varghese N."/>
            <person name="Submissions S."/>
        </authorList>
    </citation>
    <scope>NUCLEOTIDE SEQUENCE [LARGE SCALE GENOMIC DNA]</scope>
    <source>
        <strain evidence="2 3">IBRC-M10081</strain>
    </source>
</reference>
<accession>A0A662Z7J2</accession>
<dbReference type="OrthoDB" id="2216447at2"/>
<name>A0A662Z7J2_9STAP</name>
<protein>
    <submittedName>
        <fullName evidence="2">Uncharacterized protein</fullName>
    </submittedName>
</protein>
<dbReference type="RefSeq" id="WP_091476192.1">
    <property type="nucleotide sequence ID" value="NZ_FOIT01000006.1"/>
</dbReference>
<dbReference type="AlphaFoldDB" id="A0A662Z7J2"/>
<feature type="coiled-coil region" evidence="1">
    <location>
        <begin position="196"/>
        <end position="223"/>
    </location>
</feature>
<dbReference type="Proteomes" id="UP000243605">
    <property type="component" value="Unassembled WGS sequence"/>
</dbReference>